<feature type="region of interest" description="Disordered" evidence="1">
    <location>
        <begin position="20"/>
        <end position="91"/>
    </location>
</feature>
<feature type="compositionally biased region" description="Basic residues" evidence="1">
    <location>
        <begin position="45"/>
        <end position="56"/>
    </location>
</feature>
<protein>
    <submittedName>
        <fullName evidence="2">Uncharacterized protein</fullName>
    </submittedName>
</protein>
<evidence type="ECO:0000313" key="3">
    <source>
        <dbReference type="Proteomes" id="UP001444661"/>
    </source>
</evidence>
<accession>A0ABR1T0H1</accession>
<evidence type="ECO:0000313" key="2">
    <source>
        <dbReference type="EMBL" id="KAK8040077.1"/>
    </source>
</evidence>
<gene>
    <name evidence="2" type="ORF">PG993_008488</name>
</gene>
<organism evidence="2 3">
    <name type="scientific">Apiospora rasikravindrae</name>
    <dbReference type="NCBI Taxonomy" id="990691"/>
    <lineage>
        <taxon>Eukaryota</taxon>
        <taxon>Fungi</taxon>
        <taxon>Dikarya</taxon>
        <taxon>Ascomycota</taxon>
        <taxon>Pezizomycotina</taxon>
        <taxon>Sordariomycetes</taxon>
        <taxon>Xylariomycetidae</taxon>
        <taxon>Amphisphaeriales</taxon>
        <taxon>Apiosporaceae</taxon>
        <taxon>Apiospora</taxon>
    </lineage>
</organism>
<evidence type="ECO:0000256" key="1">
    <source>
        <dbReference type="SAM" id="MobiDB-lite"/>
    </source>
</evidence>
<sequence length="226" mass="25687">MPHFTKYPQYPNTIGWVSENDWSEDETKPSVRAIKQEDDDDKQPVMKHRTATKGRQPRNVIKQEETEDVKPTQPNRPVVGTRNSTATDQATHKRTYEYGWASATKTAKARAERAGIVELLNSEVGRVVEGGRITGLYHLDKYAAEKHFIAYDGFDVVACIPELFMLETVIRDIAQLHIGRLNNSSYPDDIKLEKNWQKLKGSLDGSGWAVHIHPQAGSNVKRVREY</sequence>
<proteinExistence type="predicted"/>
<feature type="compositionally biased region" description="Basic and acidic residues" evidence="1">
    <location>
        <begin position="61"/>
        <end position="70"/>
    </location>
</feature>
<name>A0ABR1T0H1_9PEZI</name>
<reference evidence="2 3" key="1">
    <citation type="submission" date="2023-01" db="EMBL/GenBank/DDBJ databases">
        <title>Analysis of 21 Apiospora genomes using comparative genomics revels a genus with tremendous synthesis potential of carbohydrate active enzymes and secondary metabolites.</title>
        <authorList>
            <person name="Sorensen T."/>
        </authorList>
    </citation>
    <scope>NUCLEOTIDE SEQUENCE [LARGE SCALE GENOMIC DNA]</scope>
    <source>
        <strain evidence="2 3">CBS 33761</strain>
    </source>
</reference>
<dbReference type="EMBL" id="JAQQWK010000006">
    <property type="protein sequence ID" value="KAK8040077.1"/>
    <property type="molecule type" value="Genomic_DNA"/>
</dbReference>
<comment type="caution">
    <text evidence="2">The sequence shown here is derived from an EMBL/GenBank/DDBJ whole genome shotgun (WGS) entry which is preliminary data.</text>
</comment>
<keyword evidence="3" id="KW-1185">Reference proteome</keyword>
<dbReference type="Proteomes" id="UP001444661">
    <property type="component" value="Unassembled WGS sequence"/>
</dbReference>